<name>A0A0A5JP22_PHOS4</name>
<dbReference type="Pfam" id="PF01965">
    <property type="entry name" value="DJ-1_PfpI"/>
    <property type="match status" value="1"/>
</dbReference>
<dbReference type="Gene3D" id="3.40.50.880">
    <property type="match status" value="1"/>
</dbReference>
<protein>
    <submittedName>
        <fullName evidence="2">Thiamine biosynthesis protein ThiJ</fullName>
    </submittedName>
</protein>
<dbReference type="PANTHER" id="PTHR48094:SF12">
    <property type="entry name" value="PARKINSON DISEASE PROTEIN 7 HOMOLOG"/>
    <property type="match status" value="1"/>
</dbReference>
<comment type="caution">
    <text evidence="2">The sequence shown here is derived from an EMBL/GenBank/DDBJ whole genome shotgun (WGS) entry which is preliminary data.</text>
</comment>
<organism evidence="2 3">
    <name type="scientific">Photobacterium sp. (strain ATCC 43367)</name>
    <dbReference type="NCBI Taxonomy" id="379097"/>
    <lineage>
        <taxon>Bacteria</taxon>
        <taxon>Pseudomonadati</taxon>
        <taxon>Pseudomonadota</taxon>
        <taxon>Gammaproteobacteria</taxon>
        <taxon>Vibrionales</taxon>
        <taxon>Vibrionaceae</taxon>
        <taxon>Vibrio</taxon>
        <taxon>Vibrio oreintalis group</taxon>
    </lineage>
</organism>
<gene>
    <name evidence="2" type="ORF">NM06_01975</name>
</gene>
<dbReference type="PANTHER" id="PTHR48094">
    <property type="entry name" value="PROTEIN/NUCLEIC ACID DEGLYCASE DJ-1-RELATED"/>
    <property type="match status" value="1"/>
</dbReference>
<reference evidence="2 3" key="1">
    <citation type="submission" date="2014-10" db="EMBL/GenBank/DDBJ databases">
        <title>Genome sequencing of Vibrio sinaloensis T08.</title>
        <authorList>
            <person name="Chan K.-G."/>
            <person name="Mohamad N.I."/>
        </authorList>
    </citation>
    <scope>NUCLEOTIDE SEQUENCE [LARGE SCALE GENOMIC DNA]</scope>
    <source>
        <strain evidence="2 3">T08</strain>
    </source>
</reference>
<dbReference type="AlphaFoldDB" id="A0A0A5JP22"/>
<dbReference type="InterPro" id="IPR029062">
    <property type="entry name" value="Class_I_gatase-like"/>
</dbReference>
<dbReference type="GO" id="GO:0005737">
    <property type="term" value="C:cytoplasm"/>
    <property type="evidence" value="ECO:0007669"/>
    <property type="project" value="TreeGrafter"/>
</dbReference>
<dbReference type="InterPro" id="IPR050325">
    <property type="entry name" value="Prot/Nucl_acid_deglycase"/>
</dbReference>
<evidence type="ECO:0000313" key="3">
    <source>
        <dbReference type="Proteomes" id="UP000030451"/>
    </source>
</evidence>
<dbReference type="EMBL" id="JRWP01000004">
    <property type="protein sequence ID" value="KGY09703.1"/>
    <property type="molecule type" value="Genomic_DNA"/>
</dbReference>
<dbReference type="STRING" id="379097.SE23_00600"/>
<dbReference type="Proteomes" id="UP000030451">
    <property type="component" value="Unassembled WGS sequence"/>
</dbReference>
<dbReference type="SUPFAM" id="SSF52317">
    <property type="entry name" value="Class I glutamine amidotransferase-like"/>
    <property type="match status" value="1"/>
</dbReference>
<accession>A0A0A5JP22</accession>
<dbReference type="CDD" id="cd03135">
    <property type="entry name" value="GATase1_DJ-1"/>
    <property type="match status" value="1"/>
</dbReference>
<dbReference type="RefSeq" id="WP_038136039.1">
    <property type="nucleotide sequence ID" value="NZ_JRWP01000004.1"/>
</dbReference>
<sequence length="197" mass="21960">MQKKVAVLLADGFEEGEAVVFIDVVRRSGMHIDVLACKNDLVMKTYFGTRISADFTLEEKFEQDYDAVMMPGGPEGTDNLTNNSLVIEFLKRHIAKNKYICALCSSPAKVLGKHDLLEGKYFTTGSGLEGLVEKGDYLDKKVVVDGNFITGKGLGVSFDFALTVAQTLRTDDPDHILWQADHIYYEGWPESVERISR</sequence>
<proteinExistence type="predicted"/>
<evidence type="ECO:0000313" key="2">
    <source>
        <dbReference type="EMBL" id="KGY09703.1"/>
    </source>
</evidence>
<dbReference type="InterPro" id="IPR002818">
    <property type="entry name" value="DJ-1/PfpI"/>
</dbReference>
<feature type="domain" description="DJ-1/PfpI" evidence="1">
    <location>
        <begin position="3"/>
        <end position="165"/>
    </location>
</feature>
<evidence type="ECO:0000259" key="1">
    <source>
        <dbReference type="Pfam" id="PF01965"/>
    </source>
</evidence>